<keyword evidence="3 5" id="KW-1133">Transmembrane helix</keyword>
<dbReference type="PANTHER" id="PTHR23508:SF10">
    <property type="entry name" value="CARBOXYLIC ACID TRANSPORTER PROTEIN HOMOLOG"/>
    <property type="match status" value="1"/>
</dbReference>
<feature type="transmembrane region" description="Helical" evidence="5">
    <location>
        <begin position="352"/>
        <end position="376"/>
    </location>
</feature>
<dbReference type="Gene3D" id="1.20.1250.20">
    <property type="entry name" value="MFS general substrate transporter like domains"/>
    <property type="match status" value="1"/>
</dbReference>
<dbReference type="SUPFAM" id="SSF103473">
    <property type="entry name" value="MFS general substrate transporter"/>
    <property type="match status" value="1"/>
</dbReference>
<feature type="transmembrane region" description="Helical" evidence="5">
    <location>
        <begin position="145"/>
        <end position="165"/>
    </location>
</feature>
<dbReference type="EMBL" id="QNRQ01000005">
    <property type="protein sequence ID" value="RBP39530.1"/>
    <property type="molecule type" value="Genomic_DNA"/>
</dbReference>
<sequence>MNNDFTLGLPKAAVSTAARWRLVLLAFITIVLDGFDTTSISFVVPALAAQWGMPPAAFTPAFVTTSVGAVIGYVVSGPLTNRLGPRAVILSSVGIFALGSFVTALAGSITVLATLRLITGVGLGMVLAPTIAVATDSFPAKRRELITIIVAAGIGFGSILGGVIGGRLITAYGWESVFWAGGIIPLLLLPFLALGLPRGRMGGDANQSNAEKGTVRSLFAGQLAGGTTLLWLFSFCIFTAMYALILWIPTLLLGFGFAPRETAIGTVSMGAGGLLGVMFLIPLFSKLGTARVLVLAALLSVAAILAISYSEPDRIALLLLIAVIGMGLQAGTLGQSALAVSLYPGASRATGVGCAAAAGRIGSIVGPAVGGGLLALNVSSQGAMLAACIPILVAAITAVLIYYRHRRQSNLG</sequence>
<dbReference type="InterPro" id="IPR011701">
    <property type="entry name" value="MFS"/>
</dbReference>
<feature type="transmembrane region" description="Helical" evidence="5">
    <location>
        <begin position="229"/>
        <end position="257"/>
    </location>
</feature>
<feature type="transmembrane region" description="Helical" evidence="5">
    <location>
        <begin position="20"/>
        <end position="44"/>
    </location>
</feature>
<dbReference type="Proteomes" id="UP000253628">
    <property type="component" value="Unassembled WGS sequence"/>
</dbReference>
<feature type="transmembrane region" description="Helical" evidence="5">
    <location>
        <begin position="263"/>
        <end position="285"/>
    </location>
</feature>
<dbReference type="Pfam" id="PF07690">
    <property type="entry name" value="MFS_1"/>
    <property type="match status" value="1"/>
</dbReference>
<dbReference type="InterPro" id="IPR020846">
    <property type="entry name" value="MFS_dom"/>
</dbReference>
<dbReference type="RefSeq" id="WP_113933466.1">
    <property type="nucleotide sequence ID" value="NZ_JACCEU010000003.1"/>
</dbReference>
<feature type="domain" description="Major facilitator superfamily (MFS) profile" evidence="6">
    <location>
        <begin position="22"/>
        <end position="406"/>
    </location>
</feature>
<feature type="transmembrane region" description="Helical" evidence="5">
    <location>
        <begin position="87"/>
        <end position="109"/>
    </location>
</feature>
<evidence type="ECO:0000256" key="1">
    <source>
        <dbReference type="ARBA" id="ARBA00004141"/>
    </source>
</evidence>
<feature type="transmembrane region" description="Helical" evidence="5">
    <location>
        <begin position="382"/>
        <end position="403"/>
    </location>
</feature>
<name>A0A366HB37_9BURK</name>
<proteinExistence type="predicted"/>
<comment type="caution">
    <text evidence="7">The sequence shown here is derived from an EMBL/GenBank/DDBJ whole genome shotgun (WGS) entry which is preliminary data.</text>
</comment>
<evidence type="ECO:0000256" key="3">
    <source>
        <dbReference type="ARBA" id="ARBA00022989"/>
    </source>
</evidence>
<evidence type="ECO:0000256" key="2">
    <source>
        <dbReference type="ARBA" id="ARBA00022692"/>
    </source>
</evidence>
<feature type="transmembrane region" description="Helical" evidence="5">
    <location>
        <begin position="56"/>
        <end position="75"/>
    </location>
</feature>
<comment type="subcellular location">
    <subcellularLocation>
        <location evidence="1">Membrane</location>
        <topology evidence="1">Multi-pass membrane protein</topology>
    </subcellularLocation>
</comment>
<dbReference type="AlphaFoldDB" id="A0A366HB37"/>
<keyword evidence="4 5" id="KW-0472">Membrane</keyword>
<feature type="transmembrane region" description="Helical" evidence="5">
    <location>
        <begin position="315"/>
        <end position="340"/>
    </location>
</feature>
<dbReference type="GO" id="GO:0005886">
    <property type="term" value="C:plasma membrane"/>
    <property type="evidence" value="ECO:0007669"/>
    <property type="project" value="TreeGrafter"/>
</dbReference>
<dbReference type="OrthoDB" id="9814026at2"/>
<feature type="transmembrane region" description="Helical" evidence="5">
    <location>
        <begin position="177"/>
        <end position="196"/>
    </location>
</feature>
<evidence type="ECO:0000313" key="7">
    <source>
        <dbReference type="EMBL" id="RBP39530.1"/>
    </source>
</evidence>
<evidence type="ECO:0000313" key="8">
    <source>
        <dbReference type="Proteomes" id="UP000253628"/>
    </source>
</evidence>
<evidence type="ECO:0000259" key="6">
    <source>
        <dbReference type="PROSITE" id="PS50850"/>
    </source>
</evidence>
<protein>
    <submittedName>
        <fullName evidence="7">AAHS family 4-hydroxybenzoate transporter-like MFS transporter</fullName>
    </submittedName>
</protein>
<dbReference type="PANTHER" id="PTHR23508">
    <property type="entry name" value="CARBOXYLIC ACID TRANSPORTER PROTEIN HOMOLOG"/>
    <property type="match status" value="1"/>
</dbReference>
<reference evidence="7 8" key="1">
    <citation type="submission" date="2018-06" db="EMBL/GenBank/DDBJ databases">
        <title>Genomic Encyclopedia of Type Strains, Phase IV (KMG-IV): sequencing the most valuable type-strain genomes for metagenomic binning, comparative biology and taxonomic classification.</title>
        <authorList>
            <person name="Goeker M."/>
        </authorList>
    </citation>
    <scope>NUCLEOTIDE SEQUENCE [LARGE SCALE GENOMIC DNA]</scope>
    <source>
        <strain evidence="7 8">DSM 25520</strain>
    </source>
</reference>
<keyword evidence="8" id="KW-1185">Reference proteome</keyword>
<keyword evidence="2 5" id="KW-0812">Transmembrane</keyword>
<evidence type="ECO:0000256" key="4">
    <source>
        <dbReference type="ARBA" id="ARBA00023136"/>
    </source>
</evidence>
<feature type="transmembrane region" description="Helical" evidence="5">
    <location>
        <begin position="115"/>
        <end position="133"/>
    </location>
</feature>
<dbReference type="GO" id="GO:0046943">
    <property type="term" value="F:carboxylic acid transmembrane transporter activity"/>
    <property type="evidence" value="ECO:0007669"/>
    <property type="project" value="TreeGrafter"/>
</dbReference>
<feature type="transmembrane region" description="Helical" evidence="5">
    <location>
        <begin position="292"/>
        <end position="309"/>
    </location>
</feature>
<dbReference type="InterPro" id="IPR036259">
    <property type="entry name" value="MFS_trans_sf"/>
</dbReference>
<organism evidence="7 8">
    <name type="scientific">Eoetvoesiella caeni</name>
    <dbReference type="NCBI Taxonomy" id="645616"/>
    <lineage>
        <taxon>Bacteria</taxon>
        <taxon>Pseudomonadati</taxon>
        <taxon>Pseudomonadota</taxon>
        <taxon>Betaproteobacteria</taxon>
        <taxon>Burkholderiales</taxon>
        <taxon>Alcaligenaceae</taxon>
        <taxon>Eoetvoesiella</taxon>
    </lineage>
</organism>
<evidence type="ECO:0000256" key="5">
    <source>
        <dbReference type="SAM" id="Phobius"/>
    </source>
</evidence>
<gene>
    <name evidence="7" type="ORF">DFR37_105326</name>
</gene>
<accession>A0A366HB37</accession>
<dbReference type="PROSITE" id="PS50850">
    <property type="entry name" value="MFS"/>
    <property type="match status" value="1"/>
</dbReference>